<keyword evidence="3" id="KW-0804">Transcription</keyword>
<dbReference type="Pfam" id="PF00392">
    <property type="entry name" value="GntR"/>
    <property type="match status" value="1"/>
</dbReference>
<dbReference type="PANTHER" id="PTHR43537">
    <property type="entry name" value="TRANSCRIPTIONAL REGULATOR, GNTR FAMILY"/>
    <property type="match status" value="1"/>
</dbReference>
<evidence type="ECO:0000313" key="5">
    <source>
        <dbReference type="EMBL" id="GLS17071.1"/>
    </source>
</evidence>
<comment type="caution">
    <text evidence="5">The sequence shown here is derived from an EMBL/GenBank/DDBJ whole genome shotgun (WGS) entry which is preliminary data.</text>
</comment>
<sequence>MSGTFAAGREPGAASVGGRRRMNEIVGQVLADHIRSGALPEGFVIREKAVTDLFGIGRMPAVSAMMRLEAEGLVHRRPAMRGVIVGPRPTDISMLGELGAHVALPPDIAAELRIRNWRALIYSSVEKEVASCLLFGRFQIRSQILAEHFGVSRTIAHELLLRLERVGLVRQEANARWYAGPLTPDRIKELYEMRILLEPPALRQAAPRLDPRMIREGLARVCDAETPQARADQTLLHRLEVDLHHDIVLKCSNDELRETLYRCQLPLITAHLSFGSSQEQPDIPRMIVMHKAILSHLGEGRVEDAARALESHLRESSDNNPGRLAGLPPLDHARLSPYLDPA</sequence>
<evidence type="ECO:0000256" key="1">
    <source>
        <dbReference type="ARBA" id="ARBA00023015"/>
    </source>
</evidence>
<evidence type="ECO:0000259" key="4">
    <source>
        <dbReference type="PROSITE" id="PS50949"/>
    </source>
</evidence>
<evidence type="ECO:0000313" key="6">
    <source>
        <dbReference type="Proteomes" id="UP001156882"/>
    </source>
</evidence>
<dbReference type="PROSITE" id="PS50949">
    <property type="entry name" value="HTH_GNTR"/>
    <property type="match status" value="1"/>
</dbReference>
<evidence type="ECO:0000256" key="3">
    <source>
        <dbReference type="ARBA" id="ARBA00023163"/>
    </source>
</evidence>
<organism evidence="5 6">
    <name type="scientific">Labrys miyagiensis</name>
    <dbReference type="NCBI Taxonomy" id="346912"/>
    <lineage>
        <taxon>Bacteria</taxon>
        <taxon>Pseudomonadati</taxon>
        <taxon>Pseudomonadota</taxon>
        <taxon>Alphaproteobacteria</taxon>
        <taxon>Hyphomicrobiales</taxon>
        <taxon>Xanthobacteraceae</taxon>
        <taxon>Labrys</taxon>
    </lineage>
</organism>
<dbReference type="InterPro" id="IPR036388">
    <property type="entry name" value="WH-like_DNA-bd_sf"/>
</dbReference>
<dbReference type="InterPro" id="IPR008920">
    <property type="entry name" value="TF_FadR/GntR_C"/>
</dbReference>
<dbReference type="Pfam" id="PF07729">
    <property type="entry name" value="FCD"/>
    <property type="match status" value="1"/>
</dbReference>
<dbReference type="InterPro" id="IPR011711">
    <property type="entry name" value="GntR_C"/>
</dbReference>
<dbReference type="Gene3D" id="1.10.10.10">
    <property type="entry name" value="Winged helix-like DNA-binding domain superfamily/Winged helix DNA-binding domain"/>
    <property type="match status" value="1"/>
</dbReference>
<keyword evidence="2" id="KW-0238">DNA-binding</keyword>
<name>A0ABQ6C9W2_9HYPH</name>
<feature type="domain" description="HTH gntR-type" evidence="4">
    <location>
        <begin position="20"/>
        <end position="88"/>
    </location>
</feature>
<dbReference type="InterPro" id="IPR036390">
    <property type="entry name" value="WH_DNA-bd_sf"/>
</dbReference>
<dbReference type="RefSeq" id="WP_284309904.1">
    <property type="nucleotide sequence ID" value="NZ_BSPC01000004.1"/>
</dbReference>
<dbReference type="SMART" id="SM00345">
    <property type="entry name" value="HTH_GNTR"/>
    <property type="match status" value="1"/>
</dbReference>
<evidence type="ECO:0000256" key="2">
    <source>
        <dbReference type="ARBA" id="ARBA00023125"/>
    </source>
</evidence>
<dbReference type="Proteomes" id="UP001156882">
    <property type="component" value="Unassembled WGS sequence"/>
</dbReference>
<dbReference type="Gene3D" id="1.20.120.530">
    <property type="entry name" value="GntR ligand-binding domain-like"/>
    <property type="match status" value="1"/>
</dbReference>
<gene>
    <name evidence="5" type="ORF">GCM10007874_00860</name>
</gene>
<dbReference type="PANTHER" id="PTHR43537:SF5">
    <property type="entry name" value="UXU OPERON TRANSCRIPTIONAL REGULATOR"/>
    <property type="match status" value="1"/>
</dbReference>
<proteinExistence type="predicted"/>
<dbReference type="SUPFAM" id="SSF46785">
    <property type="entry name" value="Winged helix' DNA-binding domain"/>
    <property type="match status" value="2"/>
</dbReference>
<keyword evidence="1" id="KW-0805">Transcription regulation</keyword>
<dbReference type="EMBL" id="BSPC01000004">
    <property type="protein sequence ID" value="GLS17071.1"/>
    <property type="molecule type" value="Genomic_DNA"/>
</dbReference>
<accession>A0ABQ6C9W2</accession>
<dbReference type="InterPro" id="IPR000524">
    <property type="entry name" value="Tscrpt_reg_HTH_GntR"/>
</dbReference>
<reference evidence="6" key="1">
    <citation type="journal article" date="2019" name="Int. J. Syst. Evol. Microbiol.">
        <title>The Global Catalogue of Microorganisms (GCM) 10K type strain sequencing project: providing services to taxonomists for standard genome sequencing and annotation.</title>
        <authorList>
            <consortium name="The Broad Institute Genomics Platform"/>
            <consortium name="The Broad Institute Genome Sequencing Center for Infectious Disease"/>
            <person name="Wu L."/>
            <person name="Ma J."/>
        </authorList>
    </citation>
    <scope>NUCLEOTIDE SEQUENCE [LARGE SCALE GENOMIC DNA]</scope>
    <source>
        <strain evidence="6">NBRC 101365</strain>
    </source>
</reference>
<dbReference type="SMART" id="SM00895">
    <property type="entry name" value="FCD"/>
    <property type="match status" value="1"/>
</dbReference>
<keyword evidence="6" id="KW-1185">Reference proteome</keyword>
<dbReference type="SUPFAM" id="SSF48008">
    <property type="entry name" value="GntR ligand-binding domain-like"/>
    <property type="match status" value="1"/>
</dbReference>
<protein>
    <recommendedName>
        <fullName evidence="4">HTH gntR-type domain-containing protein</fullName>
    </recommendedName>
</protein>